<dbReference type="Proteomes" id="UP000217784">
    <property type="component" value="Unassembled WGS sequence"/>
</dbReference>
<organism evidence="2 3">
    <name type="scientific">Methanobacterium bryantii</name>
    <dbReference type="NCBI Taxonomy" id="2161"/>
    <lineage>
        <taxon>Archaea</taxon>
        <taxon>Methanobacteriati</taxon>
        <taxon>Methanobacteriota</taxon>
        <taxon>Methanomada group</taxon>
        <taxon>Methanobacteria</taxon>
        <taxon>Methanobacteriales</taxon>
        <taxon>Methanobacteriaceae</taxon>
        <taxon>Methanobacterium</taxon>
    </lineage>
</organism>
<feature type="compositionally biased region" description="Acidic residues" evidence="1">
    <location>
        <begin position="8"/>
        <end position="23"/>
    </location>
</feature>
<gene>
    <name evidence="2" type="ORF">ASJ80_08465</name>
</gene>
<proteinExistence type="predicted"/>
<name>A0A2A2H8W5_METBR</name>
<protein>
    <submittedName>
        <fullName evidence="2">Uncharacterized protein</fullName>
    </submittedName>
</protein>
<feature type="region of interest" description="Disordered" evidence="1">
    <location>
        <begin position="1"/>
        <end position="23"/>
    </location>
</feature>
<dbReference type="EMBL" id="LMVM01000002">
    <property type="protein sequence ID" value="PAV05756.1"/>
    <property type="molecule type" value="Genomic_DNA"/>
</dbReference>
<reference evidence="2 3" key="1">
    <citation type="journal article" date="2017" name="BMC Genomics">
        <title>Genomic analysis of methanogenic archaea reveals a shift towards energy conservation.</title>
        <authorList>
            <person name="Gilmore S.P."/>
            <person name="Henske J.K."/>
            <person name="Sexton J.A."/>
            <person name="Solomon K.V."/>
            <person name="Seppala S."/>
            <person name="Yoo J.I."/>
            <person name="Huyett L.M."/>
            <person name="Pressman A."/>
            <person name="Cogan J.Z."/>
            <person name="Kivenson V."/>
            <person name="Peng X."/>
            <person name="Tan Y."/>
            <person name="Valentine D.L."/>
            <person name="O'Malley M.A."/>
        </authorList>
    </citation>
    <scope>NUCLEOTIDE SEQUENCE [LARGE SCALE GENOMIC DNA]</scope>
    <source>
        <strain evidence="2 3">M.o.H.</strain>
    </source>
</reference>
<evidence type="ECO:0000313" key="3">
    <source>
        <dbReference type="Proteomes" id="UP000217784"/>
    </source>
</evidence>
<evidence type="ECO:0000256" key="1">
    <source>
        <dbReference type="SAM" id="MobiDB-lite"/>
    </source>
</evidence>
<accession>A0A2A2H8W5</accession>
<keyword evidence="3" id="KW-1185">Reference proteome</keyword>
<sequence length="73" mass="8638">MNKMADEEKVEETTEPTPPEEEEVIENPFNLKTELQKEKKYLRAGFLLYIAKNGYDVDTKRKFTIYMNKYKGA</sequence>
<dbReference type="AlphaFoldDB" id="A0A2A2H8W5"/>
<evidence type="ECO:0000313" key="2">
    <source>
        <dbReference type="EMBL" id="PAV05756.1"/>
    </source>
</evidence>
<comment type="caution">
    <text evidence="2">The sequence shown here is derived from an EMBL/GenBank/DDBJ whole genome shotgun (WGS) entry which is preliminary data.</text>
</comment>